<evidence type="ECO:0000313" key="5">
    <source>
        <dbReference type="EMBL" id="QKD82570.1"/>
    </source>
</evidence>
<dbReference type="InterPro" id="IPR008278">
    <property type="entry name" value="4-PPantetheinyl_Trfase_dom"/>
</dbReference>
<evidence type="ECO:0000259" key="4">
    <source>
        <dbReference type="Pfam" id="PF22624"/>
    </source>
</evidence>
<protein>
    <submittedName>
        <fullName evidence="5">4'-phosphopantetheinyl transferase superfamily protein</fullName>
    </submittedName>
</protein>
<reference evidence="5 6" key="1">
    <citation type="submission" date="2020-05" db="EMBL/GenBank/DDBJ databases">
        <title>Complete genome sequence of of a novel Thermoleptolyngbya strain isolated from hot springs of Ganzi, Sichuan China.</title>
        <authorList>
            <person name="Tang J."/>
            <person name="Daroch M."/>
            <person name="Li L."/>
            <person name="Waleron K."/>
            <person name="Waleron M."/>
            <person name="Waleron M."/>
        </authorList>
    </citation>
    <scope>NUCLEOTIDE SEQUENCE [LARGE SCALE GENOMIC DNA]</scope>
    <source>
        <strain evidence="5 6">PKUAC-SCTA183</strain>
    </source>
</reference>
<dbReference type="GO" id="GO:0005829">
    <property type="term" value="C:cytosol"/>
    <property type="evidence" value="ECO:0007669"/>
    <property type="project" value="TreeGrafter"/>
</dbReference>
<evidence type="ECO:0000259" key="3">
    <source>
        <dbReference type="Pfam" id="PF01648"/>
    </source>
</evidence>
<dbReference type="EMBL" id="CP053661">
    <property type="protein sequence ID" value="QKD82570.1"/>
    <property type="molecule type" value="Genomic_DNA"/>
</dbReference>
<accession>A0A6M8BE52</accession>
<evidence type="ECO:0000256" key="1">
    <source>
        <dbReference type="ARBA" id="ARBA00010990"/>
    </source>
</evidence>
<feature type="domain" description="4'-phosphopantetheinyl transferase N-terminal" evidence="4">
    <location>
        <begin position="41"/>
        <end position="128"/>
    </location>
</feature>
<dbReference type="GO" id="GO:0019878">
    <property type="term" value="P:lysine biosynthetic process via aminoadipic acid"/>
    <property type="evidence" value="ECO:0007669"/>
    <property type="project" value="TreeGrafter"/>
</dbReference>
<dbReference type="SUPFAM" id="SSF56214">
    <property type="entry name" value="4'-phosphopantetheinyl transferase"/>
    <property type="match status" value="2"/>
</dbReference>
<name>A0A6M8BE52_9CYAN</name>
<dbReference type="RefSeq" id="WP_172355477.1">
    <property type="nucleotide sequence ID" value="NZ_CP053661.1"/>
</dbReference>
<dbReference type="Proteomes" id="UP000505210">
    <property type="component" value="Chromosome"/>
</dbReference>
<dbReference type="PANTHER" id="PTHR12215:SF10">
    <property type="entry name" value="L-AMINOADIPATE-SEMIALDEHYDE DEHYDROGENASE-PHOSPHOPANTETHEINYL TRANSFERASE"/>
    <property type="match status" value="1"/>
</dbReference>
<evidence type="ECO:0000256" key="2">
    <source>
        <dbReference type="ARBA" id="ARBA00022679"/>
    </source>
</evidence>
<dbReference type="GO" id="GO:0000287">
    <property type="term" value="F:magnesium ion binding"/>
    <property type="evidence" value="ECO:0007669"/>
    <property type="project" value="InterPro"/>
</dbReference>
<dbReference type="InterPro" id="IPR055066">
    <property type="entry name" value="AASDHPPT_N"/>
</dbReference>
<evidence type="ECO:0000313" key="6">
    <source>
        <dbReference type="Proteomes" id="UP000505210"/>
    </source>
</evidence>
<dbReference type="InterPro" id="IPR050559">
    <property type="entry name" value="P-Pant_transferase_sf"/>
</dbReference>
<dbReference type="PANTHER" id="PTHR12215">
    <property type="entry name" value="PHOSPHOPANTETHEINE TRANSFERASE"/>
    <property type="match status" value="1"/>
</dbReference>
<proteinExistence type="inferred from homology"/>
<feature type="domain" description="4'-phosphopantetheinyl transferase" evidence="3">
    <location>
        <begin position="134"/>
        <end position="223"/>
    </location>
</feature>
<dbReference type="KEGG" id="theu:HPC62_10560"/>
<dbReference type="Pfam" id="PF01648">
    <property type="entry name" value="ACPS"/>
    <property type="match status" value="1"/>
</dbReference>
<sequence>MSFTVPKIAAIAPTWLSSSESAILSSEDVHLWLMNVESCAESLLLFEQILSPDEHARAAKFRQEGDRTRFIICRGTLRYLLSRYTGLSPAAIRFSYDSYGKPVFAPPSSETPPLQFNLSHAGGLVLYAFTLTHPIGVDLEQHRPLEVSALARTFFSEGERAFLSKFSTAEQLAQFFQLWTCKEAYLKAIGLGLSGLEQAEMAIAPNGSIRVPVFTDASPSDSHWQIKPMSLGNHFSSAFAVNKPAFNLYCYRLYTVQDLIQLISPSPTDC</sequence>
<keyword evidence="2 5" id="KW-0808">Transferase</keyword>
<dbReference type="InterPro" id="IPR037143">
    <property type="entry name" value="4-PPantetheinyl_Trfase_dom_sf"/>
</dbReference>
<organism evidence="5 6">
    <name type="scientific">Thermoleptolyngbya sichuanensis A183</name>
    <dbReference type="NCBI Taxonomy" id="2737172"/>
    <lineage>
        <taxon>Bacteria</taxon>
        <taxon>Bacillati</taxon>
        <taxon>Cyanobacteriota</taxon>
        <taxon>Cyanophyceae</taxon>
        <taxon>Oculatellales</taxon>
        <taxon>Oculatellaceae</taxon>
        <taxon>Thermoleptolyngbya</taxon>
        <taxon>Thermoleptolyngbya sichuanensis</taxon>
    </lineage>
</organism>
<keyword evidence="6" id="KW-1185">Reference proteome</keyword>
<dbReference type="Pfam" id="PF22624">
    <property type="entry name" value="AASDHPPT_N"/>
    <property type="match status" value="1"/>
</dbReference>
<dbReference type="GO" id="GO:0008897">
    <property type="term" value="F:holo-[acyl-carrier-protein] synthase activity"/>
    <property type="evidence" value="ECO:0007669"/>
    <property type="project" value="InterPro"/>
</dbReference>
<dbReference type="AlphaFoldDB" id="A0A6M8BE52"/>
<comment type="similarity">
    <text evidence="1">Belongs to the P-Pant transferase superfamily. Gsp/Sfp/HetI/AcpT family.</text>
</comment>
<gene>
    <name evidence="5" type="ORF">HPC62_10560</name>
</gene>
<dbReference type="Gene3D" id="3.90.470.20">
    <property type="entry name" value="4'-phosphopantetheinyl transferase domain"/>
    <property type="match status" value="2"/>
</dbReference>